<organism evidence="1 2">
    <name type="scientific">Russula earlei</name>
    <dbReference type="NCBI Taxonomy" id="71964"/>
    <lineage>
        <taxon>Eukaryota</taxon>
        <taxon>Fungi</taxon>
        <taxon>Dikarya</taxon>
        <taxon>Basidiomycota</taxon>
        <taxon>Agaricomycotina</taxon>
        <taxon>Agaricomycetes</taxon>
        <taxon>Russulales</taxon>
        <taxon>Russulaceae</taxon>
        <taxon>Russula</taxon>
    </lineage>
</organism>
<comment type="caution">
    <text evidence="1">The sequence shown here is derived from an EMBL/GenBank/DDBJ whole genome shotgun (WGS) entry which is preliminary data.</text>
</comment>
<keyword evidence="2" id="KW-1185">Reference proteome</keyword>
<evidence type="ECO:0000313" key="2">
    <source>
        <dbReference type="Proteomes" id="UP001207468"/>
    </source>
</evidence>
<dbReference type="EMBL" id="JAGFNK010000402">
    <property type="protein sequence ID" value="KAI9450902.1"/>
    <property type="molecule type" value="Genomic_DNA"/>
</dbReference>
<reference evidence="1" key="1">
    <citation type="submission" date="2021-03" db="EMBL/GenBank/DDBJ databases">
        <title>Evolutionary priming and transition to the ectomycorrhizal habit in an iconic lineage of mushroom-forming fungi: is preadaptation a requirement?</title>
        <authorList>
            <consortium name="DOE Joint Genome Institute"/>
            <person name="Looney B.P."/>
            <person name="Miyauchi S."/>
            <person name="Morin E."/>
            <person name="Drula E."/>
            <person name="Courty P.E."/>
            <person name="Chicoki N."/>
            <person name="Fauchery L."/>
            <person name="Kohler A."/>
            <person name="Kuo A."/>
            <person name="LaButti K."/>
            <person name="Pangilinan J."/>
            <person name="Lipzen A."/>
            <person name="Riley R."/>
            <person name="Andreopoulos W."/>
            <person name="He G."/>
            <person name="Johnson J."/>
            <person name="Barry K.W."/>
            <person name="Grigoriev I.V."/>
            <person name="Nagy L."/>
            <person name="Hibbett D."/>
            <person name="Henrissat B."/>
            <person name="Matheny P.B."/>
            <person name="Labbe J."/>
            <person name="Martin A.F."/>
        </authorList>
    </citation>
    <scope>NUCLEOTIDE SEQUENCE</scope>
    <source>
        <strain evidence="1">BPL698</strain>
    </source>
</reference>
<protein>
    <submittedName>
        <fullName evidence="1">Uncharacterized protein</fullName>
    </submittedName>
</protein>
<name>A0ACC0TWJ1_9AGAM</name>
<gene>
    <name evidence="1" type="ORF">F5148DRAFT_1290467</name>
</gene>
<accession>A0ACC0TWJ1</accession>
<evidence type="ECO:0000313" key="1">
    <source>
        <dbReference type="EMBL" id="KAI9450902.1"/>
    </source>
</evidence>
<proteinExistence type="predicted"/>
<dbReference type="Proteomes" id="UP001207468">
    <property type="component" value="Unassembled WGS sequence"/>
</dbReference>
<sequence length="674" mass="77385">MYKALRVLLACSYLLLTQNYLLAQKNDLKPGKITPADFVVNSPVVDSNANAVVLWDVGSSDFEGNSNGFFTLVFKIHERILLRNKNAFDEATVKVPLYAAGGPDLEERFEDFEATTYNLENGQVVETKLDKTAIFKEKYNRYSNNLKFTLPNLKEGSIIEYTYTVKSPFQHNNIRSWSFQGKYPALWSQYKVTIPPFFNYVTLKQGYLPYFMDSVKREFKNYSIVDPGDGNTSSQVYHLSGDAVVAWWAMKNVPAFKEEPYVSSPNNHLARIKFQLQSISYSSDHVTQVLKSWFNTANDLMKDPDFGLSLSDPNGWLDDDIKKITHGATDALEKAKRTFEYVRDNFVCTDHDEHYLSNPLRKTWQSKKGNVADINLLLTAMLINEGFEAHPVILSTRDNGKAMESQAVLSQYNYVISRVEIDSVFYLLDASVNRLGFGKLSPNCYNGSGRIIDKMPYLIPLSTDSLVENKTTNVFMINDTATNTFSGSYTSNLGYFESLTARDELAKTKQEDYLKNIAKTYPAEVEISNAEIDSLRQYDMPLAIRYDMKLQFNEDIVYFSPMFNESWKNNPFASAERLYPVEMSYKIHENYILNMEVPKGYKVDEIPKSTRVKLNDTEGMFEYIVSNSNGFIQLYCKLYLQKANYTPDDYETLRNFFAYVVKKEAEQIVFKKIK</sequence>